<evidence type="ECO:0000259" key="1">
    <source>
        <dbReference type="Pfam" id="PF01208"/>
    </source>
</evidence>
<dbReference type="InterPro" id="IPR052024">
    <property type="entry name" value="Methanogen_methyltrans"/>
</dbReference>
<dbReference type="InterPro" id="IPR038071">
    <property type="entry name" value="UROD/MetE-like_sf"/>
</dbReference>
<keyword evidence="2" id="KW-0489">Methyltransferase</keyword>
<dbReference type="PANTHER" id="PTHR47099:SF1">
    <property type="entry name" value="METHYLCOBAMIDE:COM METHYLTRANSFERASE MTBA"/>
    <property type="match status" value="1"/>
</dbReference>
<gene>
    <name evidence="2" type="ORF">BWX89_01223</name>
</gene>
<dbReference type="EMBL" id="MWDQ01000114">
    <property type="protein sequence ID" value="OQB72759.1"/>
    <property type="molecule type" value="Genomic_DNA"/>
</dbReference>
<dbReference type="SUPFAM" id="SSF51726">
    <property type="entry name" value="UROD/MetE-like"/>
    <property type="match status" value="1"/>
</dbReference>
<feature type="domain" description="Uroporphyrinogen decarboxylase (URO-D)" evidence="1">
    <location>
        <begin position="182"/>
        <end position="361"/>
    </location>
</feature>
<comment type="caution">
    <text evidence="2">The sequence shown here is derived from an EMBL/GenBank/DDBJ whole genome shotgun (WGS) entry which is preliminary data.</text>
</comment>
<dbReference type="Pfam" id="PF01208">
    <property type="entry name" value="URO-D"/>
    <property type="match status" value="1"/>
</dbReference>
<protein>
    <submittedName>
        <fullName evidence="2">Methylcobalamin:coenzyme M methyltransferase</fullName>
    </submittedName>
</protein>
<evidence type="ECO:0000313" key="2">
    <source>
        <dbReference type="EMBL" id="OQB72759.1"/>
    </source>
</evidence>
<dbReference type="Gene3D" id="3.20.20.210">
    <property type="match status" value="1"/>
</dbReference>
<dbReference type="Proteomes" id="UP000485562">
    <property type="component" value="Unassembled WGS sequence"/>
</dbReference>
<dbReference type="InterPro" id="IPR000257">
    <property type="entry name" value="Uroporphyrinogen_deCOase"/>
</dbReference>
<organism evidence="2">
    <name type="scientific">candidate division TA06 bacterium ADurb.Bin131</name>
    <dbReference type="NCBI Taxonomy" id="1852827"/>
    <lineage>
        <taxon>Bacteria</taxon>
        <taxon>Bacteria division TA06</taxon>
    </lineage>
</organism>
<dbReference type="PANTHER" id="PTHR47099">
    <property type="entry name" value="METHYLCOBAMIDE:COM METHYLTRANSFERASE MTBA"/>
    <property type="match status" value="1"/>
</dbReference>
<name>A0A1V6C753_UNCT6</name>
<dbReference type="GO" id="GO:0006779">
    <property type="term" value="P:porphyrin-containing compound biosynthetic process"/>
    <property type="evidence" value="ECO:0007669"/>
    <property type="project" value="InterPro"/>
</dbReference>
<reference evidence="2" key="1">
    <citation type="submission" date="2017-02" db="EMBL/GenBank/DDBJ databases">
        <title>Delving into the versatile metabolic prowess of the omnipresent phylum Bacteroidetes.</title>
        <authorList>
            <person name="Nobu M.K."/>
            <person name="Mei R."/>
            <person name="Narihiro T."/>
            <person name="Kuroda K."/>
            <person name="Liu W.-T."/>
        </authorList>
    </citation>
    <scope>NUCLEOTIDE SEQUENCE</scope>
    <source>
        <strain evidence="2">ADurb.Bin131</strain>
    </source>
</reference>
<dbReference type="GO" id="GO:0032259">
    <property type="term" value="P:methylation"/>
    <property type="evidence" value="ECO:0007669"/>
    <property type="project" value="UniProtKB-KW"/>
</dbReference>
<sequence length="364" mass="41716">MTKRERVEKTMDFQETDRTPIYDLLRCDAAFEYFSGEKLPTLSKDPETGEKLLKIVGKAINKLLDMTRSVGFGPVVEEDIEDEFGFVHHISPIEKTSWIKKRPFNDEKGAIEFLGKWIKNIKEDTEQISRNSSEYRRKYHNYFLKIQSEIGETVNLLAQHGVGLDDIRVRLGFEIFSFVYADEPGIVSEFLEEYTKRNIAICHAIADIKLSPCVLTYGDIACKNRLLHSPEFLRKEFFPRLKKLNQAWHEHGFKCLFHSDGYLMDIMDELIETGIDGLNPIETVAGMSIKEIREKYGNKIFLAGGIDMSQLLAFGNPQQVKEECRKAIKDAGPGYFIGSTTEIDNSTKLENIIALYQVIHNAKL</sequence>
<keyword evidence="2" id="KW-0808">Transferase</keyword>
<dbReference type="GO" id="GO:0008168">
    <property type="term" value="F:methyltransferase activity"/>
    <property type="evidence" value="ECO:0007669"/>
    <property type="project" value="UniProtKB-KW"/>
</dbReference>
<dbReference type="GO" id="GO:0004853">
    <property type="term" value="F:uroporphyrinogen decarboxylase activity"/>
    <property type="evidence" value="ECO:0007669"/>
    <property type="project" value="InterPro"/>
</dbReference>
<accession>A0A1V6C753</accession>
<proteinExistence type="predicted"/>
<dbReference type="AlphaFoldDB" id="A0A1V6C753"/>